<dbReference type="RefSeq" id="XP_003078077.1">
    <property type="nucleotide sequence ID" value="XM_003078029.1"/>
</dbReference>
<dbReference type="GO" id="GO:0000139">
    <property type="term" value="C:Golgi membrane"/>
    <property type="evidence" value="ECO:0007669"/>
    <property type="project" value="UniProtKB-SubCell"/>
</dbReference>
<gene>
    <name evidence="15" type="ORF">BE221DRAFT_193871</name>
    <name evidence="14" type="ORF">OT_ostta03g01690</name>
</gene>
<accession>A0A454XZK9</accession>
<dbReference type="InterPro" id="IPR006822">
    <property type="entry name" value="Coatomer_esu"/>
</dbReference>
<dbReference type="GO" id="GO:0006891">
    <property type="term" value="P:intra-Golgi vesicle-mediated transport"/>
    <property type="evidence" value="ECO:0007669"/>
    <property type="project" value="TreeGrafter"/>
</dbReference>
<dbReference type="InParanoid" id="Q01CY6"/>
<evidence type="ECO:0000256" key="6">
    <source>
        <dbReference type="ARBA" id="ARBA00022892"/>
    </source>
</evidence>
<evidence type="ECO:0000256" key="10">
    <source>
        <dbReference type="ARBA" id="ARBA00023329"/>
    </source>
</evidence>
<evidence type="ECO:0000256" key="3">
    <source>
        <dbReference type="ARBA" id="ARBA00008827"/>
    </source>
</evidence>
<evidence type="ECO:0000313" key="15">
    <source>
        <dbReference type="EMBL" id="OUS43777.1"/>
    </source>
</evidence>
<keyword evidence="4 12" id="KW-0813">Transport</keyword>
<keyword evidence="10 12" id="KW-0968">Cytoplasmic vesicle</keyword>
<accession>Q01CY6</accession>
<dbReference type="InterPro" id="IPR019734">
    <property type="entry name" value="TPR_rpt"/>
</dbReference>
<name>Q01CY6_OSTTA</name>
<dbReference type="AlphaFoldDB" id="Q01CY6"/>
<keyword evidence="13" id="KW-0802">TPR repeat</keyword>
<dbReference type="KEGG" id="ota:OT_ostta03g01690"/>
<dbReference type="Pfam" id="PF04733">
    <property type="entry name" value="Coatomer_E"/>
    <property type="match status" value="1"/>
</dbReference>
<evidence type="ECO:0000256" key="4">
    <source>
        <dbReference type="ARBA" id="ARBA00022448"/>
    </source>
</evidence>
<protein>
    <recommendedName>
        <fullName evidence="12">Coatomer subunit epsilon</fullName>
    </recommendedName>
</protein>
<reference evidence="14 16" key="1">
    <citation type="journal article" date="2006" name="Proc. Natl. Acad. Sci. U.S.A.">
        <title>Genome analysis of the smallest free-living eukaryote Ostreococcus tauri unveils many unique features.</title>
        <authorList>
            <person name="Derelle E."/>
            <person name="Ferraz C."/>
            <person name="Rombauts S."/>
            <person name="Rouze P."/>
            <person name="Worden A.Z."/>
            <person name="Robbens S."/>
            <person name="Partensky F."/>
            <person name="Degroeve S."/>
            <person name="Echeynie S."/>
            <person name="Cooke R."/>
            <person name="Saeys Y."/>
            <person name="Wuyts J."/>
            <person name="Jabbari K."/>
            <person name="Bowler C."/>
            <person name="Panaud O."/>
            <person name="Piegu B."/>
            <person name="Ball S.G."/>
            <person name="Ral J.-P."/>
            <person name="Bouget F.-Y."/>
            <person name="Piganeau G."/>
            <person name="De Baets B."/>
            <person name="Picard A."/>
            <person name="Delseny M."/>
            <person name="Demaille J."/>
            <person name="Van de Peer Y."/>
            <person name="Moreau H."/>
        </authorList>
    </citation>
    <scope>NUCLEOTIDE SEQUENCE [LARGE SCALE GENOMIC DNA]</scope>
    <source>
        <strain evidence="14 16">OTTH0595</strain>
    </source>
</reference>
<evidence type="ECO:0000256" key="2">
    <source>
        <dbReference type="ARBA" id="ARBA00004347"/>
    </source>
</evidence>
<dbReference type="STRING" id="70448.Q01CY6"/>
<dbReference type="OMA" id="LAMNVQI"/>
<feature type="repeat" description="TPR" evidence="13">
    <location>
        <begin position="215"/>
        <end position="248"/>
    </location>
</feature>
<sequence>MATSESLFRCENMYHVGAYRDAVDAARACDVDGDLSPAECEKRESLRLRARLALGEIDDVIASVEAMGTNAGPGARSCKVLAMYERAVRTGDESGRNALCEDALASLEETSGTMDAWTRASNATVLAREGRYAEALRLCHGSSDLEVMAVAVSVLCAMDRPELAEKHARAMQQVDDDSTVAQLASAWASLASGGKKIQDASYIYQELGDKYAWTPKLYNASAVCSMMMGSYDDAERDLTEAVAMDPKNPETLANLATCALHLGKPSGRFINAIRTLEIPSESLTRVDDLEAYFDRASAAADV</sequence>
<comment type="subcellular location">
    <subcellularLocation>
        <location evidence="2">Cytoplasmic vesicle</location>
        <location evidence="2">COPI-coated vesicle membrane</location>
        <topology evidence="2">Peripheral membrane protein</topology>
        <orientation evidence="2">Cytoplasmic side</orientation>
    </subcellularLocation>
    <subcellularLocation>
        <location evidence="1">Golgi apparatus membrane</location>
        <topology evidence="1">Peripheral membrane protein</topology>
        <orientation evidence="1">Cytoplasmic side</orientation>
    </subcellularLocation>
</comment>
<dbReference type="FunCoup" id="Q01CY6">
    <property type="interactions" value="1900"/>
</dbReference>
<dbReference type="GeneID" id="9832930"/>
<dbReference type="GO" id="GO:0030126">
    <property type="term" value="C:COPI vesicle coat"/>
    <property type="evidence" value="ECO:0007669"/>
    <property type="project" value="TreeGrafter"/>
</dbReference>
<evidence type="ECO:0000256" key="5">
    <source>
        <dbReference type="ARBA" id="ARBA00022490"/>
    </source>
</evidence>
<dbReference type="PANTHER" id="PTHR10805:SF0">
    <property type="entry name" value="COATOMER SUBUNIT EPSILON"/>
    <property type="match status" value="1"/>
</dbReference>
<evidence type="ECO:0000313" key="14">
    <source>
        <dbReference type="EMBL" id="CAL52817.1"/>
    </source>
</evidence>
<evidence type="ECO:0000256" key="1">
    <source>
        <dbReference type="ARBA" id="ARBA00004255"/>
    </source>
</evidence>
<dbReference type="EMBL" id="KZ155826">
    <property type="protein sequence ID" value="OUS43777.1"/>
    <property type="molecule type" value="Genomic_DNA"/>
</dbReference>
<evidence type="ECO:0000256" key="12">
    <source>
        <dbReference type="PIRNR" id="PIRNR016478"/>
    </source>
</evidence>
<dbReference type="PIRSF" id="PIRSF016478">
    <property type="entry name" value="Coatomer_esu"/>
    <property type="match status" value="1"/>
</dbReference>
<dbReference type="GO" id="GO:0006888">
    <property type="term" value="P:endoplasmic reticulum to Golgi vesicle-mediated transport"/>
    <property type="evidence" value="ECO:0007669"/>
    <property type="project" value="TreeGrafter"/>
</dbReference>
<dbReference type="GO" id="GO:0015031">
    <property type="term" value="P:protein transport"/>
    <property type="evidence" value="ECO:0007669"/>
    <property type="project" value="UniProtKB-UniRule"/>
</dbReference>
<accession>A0A1Y5I500</accession>
<keyword evidence="5 12" id="KW-0963">Cytoplasm</keyword>
<dbReference type="PANTHER" id="PTHR10805">
    <property type="entry name" value="COATOMER SUBUNIT EPSILON"/>
    <property type="match status" value="1"/>
</dbReference>
<comment type="function">
    <text evidence="11 12">The coatomer is a cytosolic protein complex that binds to dilysine motifs and reversibly associates with Golgi non-clathrin-coated vesicles, which further mediate biosynthetic protein transport from the ER, via the Golgi up to the trans Golgi network. The coatomer complex is required for budding from Golgi membranes, and is essential for the retrograde Golgi-to-ER transport of dilysine-tagged proteins.</text>
</comment>
<evidence type="ECO:0000313" key="16">
    <source>
        <dbReference type="Proteomes" id="UP000009170"/>
    </source>
</evidence>
<dbReference type="InterPro" id="IPR011990">
    <property type="entry name" value="TPR-like_helical_dom_sf"/>
</dbReference>
<dbReference type="Gene3D" id="1.25.40.10">
    <property type="entry name" value="Tetratricopeptide repeat domain"/>
    <property type="match status" value="1"/>
</dbReference>
<dbReference type="OrthoDB" id="310217at2759"/>
<evidence type="ECO:0000256" key="9">
    <source>
        <dbReference type="ARBA" id="ARBA00023136"/>
    </source>
</evidence>
<evidence type="ECO:0000256" key="7">
    <source>
        <dbReference type="ARBA" id="ARBA00022927"/>
    </source>
</evidence>
<dbReference type="GO" id="GO:0006890">
    <property type="term" value="P:retrograde vesicle-mediated transport, Golgi to endoplasmic reticulum"/>
    <property type="evidence" value="ECO:0007669"/>
    <property type="project" value="UniProtKB-UniRule"/>
</dbReference>
<dbReference type="GO" id="GO:0005198">
    <property type="term" value="F:structural molecule activity"/>
    <property type="evidence" value="ECO:0007669"/>
    <property type="project" value="UniProtKB-UniRule"/>
</dbReference>
<evidence type="ECO:0000256" key="8">
    <source>
        <dbReference type="ARBA" id="ARBA00023034"/>
    </source>
</evidence>
<evidence type="ECO:0000256" key="13">
    <source>
        <dbReference type="PROSITE-ProRule" id="PRU00339"/>
    </source>
</evidence>
<comment type="similarity">
    <text evidence="3 12">Belongs to the COPE family.</text>
</comment>
<dbReference type="SUPFAM" id="SSF48452">
    <property type="entry name" value="TPR-like"/>
    <property type="match status" value="2"/>
</dbReference>
<dbReference type="Proteomes" id="UP000195557">
    <property type="component" value="Unassembled WGS sequence"/>
</dbReference>
<dbReference type="Proteomes" id="UP000009170">
    <property type="component" value="Unassembled WGS sequence"/>
</dbReference>
<keyword evidence="7 12" id="KW-0653">Protein transport</keyword>
<reference evidence="14" key="2">
    <citation type="journal article" date="2014" name="BMC Genomics">
        <title>An improved genome of the model marine alga Ostreococcus tauri unfolds by assessing Illumina de novo assemblies.</title>
        <authorList>
            <person name="Blanc-Mathieu R."/>
            <person name="Verhelst B."/>
            <person name="Derelle E."/>
            <person name="Rombauts S."/>
            <person name="Bouget F.Y."/>
            <person name="Carre I."/>
            <person name="Chateau A."/>
            <person name="Eyre-Walker A."/>
            <person name="Grimsley N."/>
            <person name="Moreau H."/>
            <person name="Piegu B."/>
            <person name="Rivals E."/>
            <person name="Schackwitz W."/>
            <person name="Van de Peer Y."/>
            <person name="Piganeau G."/>
        </authorList>
    </citation>
    <scope>NUCLEOTIDE SEQUENCE</scope>
    <source>
        <strain evidence="14">RCC4221</strain>
    </source>
</reference>
<dbReference type="PROSITE" id="PS50005">
    <property type="entry name" value="TPR"/>
    <property type="match status" value="1"/>
</dbReference>
<evidence type="ECO:0000256" key="11">
    <source>
        <dbReference type="ARBA" id="ARBA00025582"/>
    </source>
</evidence>
<proteinExistence type="inferred from homology"/>
<keyword evidence="6 12" id="KW-0931">ER-Golgi transport</keyword>
<keyword evidence="9 12" id="KW-0472">Membrane</keyword>
<reference evidence="15" key="3">
    <citation type="submission" date="2017-04" db="EMBL/GenBank/DDBJ databases">
        <title>Population genomics of picophytoplankton unveils novel chromosome hypervariability.</title>
        <authorList>
            <consortium name="DOE Joint Genome Institute"/>
            <person name="Blanc-Mathieu R."/>
            <person name="Krasovec M."/>
            <person name="Hebrard M."/>
            <person name="Yau S."/>
            <person name="Desgranges E."/>
            <person name="Martin J."/>
            <person name="Schackwitz W."/>
            <person name="Kuo A."/>
            <person name="Salin G."/>
            <person name="Donnadieu C."/>
            <person name="Desdevises Y."/>
            <person name="Sanchez-Ferandin S."/>
            <person name="Moreau H."/>
            <person name="Rivals E."/>
            <person name="Grigoriev I.V."/>
            <person name="Grimsley N."/>
            <person name="Eyre-Walker A."/>
            <person name="Piganeau G."/>
        </authorList>
    </citation>
    <scope>NUCLEOTIDE SEQUENCE [LARGE SCALE GENOMIC DNA]</scope>
    <source>
        <strain evidence="15">RCC 1115</strain>
    </source>
</reference>
<keyword evidence="8 12" id="KW-0333">Golgi apparatus</keyword>
<keyword evidence="16" id="KW-1185">Reference proteome</keyword>
<dbReference type="EMBL" id="CAID01000003">
    <property type="protein sequence ID" value="CAL52817.1"/>
    <property type="molecule type" value="Genomic_DNA"/>
</dbReference>
<organism evidence="14 16">
    <name type="scientific">Ostreococcus tauri</name>
    <name type="common">Marine green alga</name>
    <dbReference type="NCBI Taxonomy" id="70448"/>
    <lineage>
        <taxon>Eukaryota</taxon>
        <taxon>Viridiplantae</taxon>
        <taxon>Chlorophyta</taxon>
        <taxon>Mamiellophyceae</taxon>
        <taxon>Mamiellales</taxon>
        <taxon>Bathycoccaceae</taxon>
        <taxon>Ostreococcus</taxon>
    </lineage>
</organism>